<dbReference type="InterPro" id="IPR016162">
    <property type="entry name" value="Ald_DH_N"/>
</dbReference>
<dbReference type="PANTHER" id="PTHR11699">
    <property type="entry name" value="ALDEHYDE DEHYDROGENASE-RELATED"/>
    <property type="match status" value="1"/>
</dbReference>
<dbReference type="Proteomes" id="UP001211689">
    <property type="component" value="Unassembled WGS sequence"/>
</dbReference>
<keyword evidence="4" id="KW-1185">Reference proteome</keyword>
<dbReference type="RefSeq" id="WP_271472585.1">
    <property type="nucleotide sequence ID" value="NZ_JANEWF010000069.1"/>
</dbReference>
<dbReference type="Gene3D" id="3.40.605.10">
    <property type="entry name" value="Aldehyde Dehydrogenase, Chain A, domain 1"/>
    <property type="match status" value="1"/>
</dbReference>
<gene>
    <name evidence="3" type="ORF">NNO07_27440</name>
</gene>
<dbReference type="Pfam" id="PF00171">
    <property type="entry name" value="Aldedh"/>
    <property type="match status" value="1"/>
</dbReference>
<accession>A0ABT4YD47</accession>
<evidence type="ECO:0000256" key="1">
    <source>
        <dbReference type="ARBA" id="ARBA00023002"/>
    </source>
</evidence>
<sequence length="81" mass="8843">MLADLPVLPQTNAFLNRKLKMLIGAEWQDAASGNTMSFRNPATGEVLGNVPSASAEDVDRAVQAARQAFDDSAWSRLRPRE</sequence>
<feature type="domain" description="Aldehyde dehydrogenase" evidence="2">
    <location>
        <begin position="27"/>
        <end position="81"/>
    </location>
</feature>
<name>A0ABT4YD47_METRE</name>
<protein>
    <submittedName>
        <fullName evidence="3">Aldehyde dehydrogenase family protein</fullName>
    </submittedName>
</protein>
<keyword evidence="1" id="KW-0560">Oxidoreductase</keyword>
<dbReference type="EMBL" id="JANEWF010000069">
    <property type="protein sequence ID" value="MDA8486810.1"/>
    <property type="molecule type" value="Genomic_DNA"/>
</dbReference>
<evidence type="ECO:0000313" key="3">
    <source>
        <dbReference type="EMBL" id="MDA8486810.1"/>
    </source>
</evidence>
<evidence type="ECO:0000259" key="2">
    <source>
        <dbReference type="Pfam" id="PF00171"/>
    </source>
</evidence>
<dbReference type="InterPro" id="IPR015590">
    <property type="entry name" value="Aldehyde_DH_dom"/>
</dbReference>
<proteinExistence type="predicted"/>
<dbReference type="SUPFAM" id="SSF53720">
    <property type="entry name" value="ALDH-like"/>
    <property type="match status" value="1"/>
</dbReference>
<feature type="non-terminal residue" evidence="3">
    <location>
        <position position="81"/>
    </location>
</feature>
<dbReference type="InterPro" id="IPR016161">
    <property type="entry name" value="Ald_DH/histidinol_DH"/>
</dbReference>
<organism evidence="3 4">
    <name type="scientific">Metapseudomonas resinovorans</name>
    <name type="common">Pseudomonas resinovorans</name>
    <dbReference type="NCBI Taxonomy" id="53412"/>
    <lineage>
        <taxon>Bacteria</taxon>
        <taxon>Pseudomonadati</taxon>
        <taxon>Pseudomonadota</taxon>
        <taxon>Gammaproteobacteria</taxon>
        <taxon>Pseudomonadales</taxon>
        <taxon>Pseudomonadaceae</taxon>
        <taxon>Metapseudomonas</taxon>
    </lineage>
</organism>
<comment type="caution">
    <text evidence="3">The sequence shown here is derived from an EMBL/GenBank/DDBJ whole genome shotgun (WGS) entry which is preliminary data.</text>
</comment>
<reference evidence="3 4" key="1">
    <citation type="submission" date="2022-07" db="EMBL/GenBank/DDBJ databases">
        <title>Genome Analysis of Selected Gammaproteobacteria from Nigerian Food snails.</title>
        <authorList>
            <person name="Okafor A.C."/>
        </authorList>
    </citation>
    <scope>NUCLEOTIDE SEQUENCE [LARGE SCALE GENOMIC DNA]</scope>
    <source>
        <strain evidence="3 4">Awg 2</strain>
    </source>
</reference>
<evidence type="ECO:0000313" key="4">
    <source>
        <dbReference type="Proteomes" id="UP001211689"/>
    </source>
</evidence>